<name>A0A4Z2HK06_9TELE</name>
<comment type="caution">
    <text evidence="1">The sequence shown here is derived from an EMBL/GenBank/DDBJ whole genome shotgun (WGS) entry which is preliminary data.</text>
</comment>
<dbReference type="EMBL" id="SRLO01000227">
    <property type="protein sequence ID" value="TNN65931.1"/>
    <property type="molecule type" value="Genomic_DNA"/>
</dbReference>
<proteinExistence type="predicted"/>
<dbReference type="AlphaFoldDB" id="A0A4Z2HK06"/>
<gene>
    <name evidence="1" type="ORF">EYF80_023804</name>
</gene>
<sequence>MDAVQRERCEAAGGRGRSEWRVQVKVAAVSAARAVSAERAAPPHPLNTNCQTTRRLLNQPPENTSSVPVDKVRRRYAQTLPQEGLRHVSIGGEHKGTFAEIFSVLVIPPP</sequence>
<evidence type="ECO:0000313" key="2">
    <source>
        <dbReference type="Proteomes" id="UP000314294"/>
    </source>
</evidence>
<evidence type="ECO:0000313" key="1">
    <source>
        <dbReference type="EMBL" id="TNN65931.1"/>
    </source>
</evidence>
<reference evidence="1 2" key="1">
    <citation type="submission" date="2019-03" db="EMBL/GenBank/DDBJ databases">
        <title>First draft genome of Liparis tanakae, snailfish: a comprehensive survey of snailfish specific genes.</title>
        <authorList>
            <person name="Kim W."/>
            <person name="Song I."/>
            <person name="Jeong J.-H."/>
            <person name="Kim D."/>
            <person name="Kim S."/>
            <person name="Ryu S."/>
            <person name="Song J.Y."/>
            <person name="Lee S.K."/>
        </authorList>
    </citation>
    <scope>NUCLEOTIDE SEQUENCE [LARGE SCALE GENOMIC DNA]</scope>
    <source>
        <tissue evidence="1">Muscle</tissue>
    </source>
</reference>
<accession>A0A4Z2HK06</accession>
<dbReference type="Proteomes" id="UP000314294">
    <property type="component" value="Unassembled WGS sequence"/>
</dbReference>
<organism evidence="1 2">
    <name type="scientific">Liparis tanakae</name>
    <name type="common">Tanaka's snailfish</name>
    <dbReference type="NCBI Taxonomy" id="230148"/>
    <lineage>
        <taxon>Eukaryota</taxon>
        <taxon>Metazoa</taxon>
        <taxon>Chordata</taxon>
        <taxon>Craniata</taxon>
        <taxon>Vertebrata</taxon>
        <taxon>Euteleostomi</taxon>
        <taxon>Actinopterygii</taxon>
        <taxon>Neopterygii</taxon>
        <taxon>Teleostei</taxon>
        <taxon>Neoteleostei</taxon>
        <taxon>Acanthomorphata</taxon>
        <taxon>Eupercaria</taxon>
        <taxon>Perciformes</taxon>
        <taxon>Cottioidei</taxon>
        <taxon>Cottales</taxon>
        <taxon>Liparidae</taxon>
        <taxon>Liparis</taxon>
    </lineage>
</organism>
<keyword evidence="2" id="KW-1185">Reference proteome</keyword>
<protein>
    <submittedName>
        <fullName evidence="1">Uncharacterized protein</fullName>
    </submittedName>
</protein>